<dbReference type="RefSeq" id="WP_111875917.1">
    <property type="nucleotide sequence ID" value="NZ_CBCSGC010000007.1"/>
</dbReference>
<keyword evidence="4" id="KW-1133">Transmembrane helix</keyword>
<keyword evidence="3" id="KW-0560">Oxidoreductase</keyword>
<evidence type="ECO:0000256" key="3">
    <source>
        <dbReference type="ARBA" id="ARBA00023002"/>
    </source>
</evidence>
<evidence type="ECO:0000256" key="4">
    <source>
        <dbReference type="SAM" id="Phobius"/>
    </source>
</evidence>
<accession>A0A328ZTI3</accession>
<feature type="transmembrane region" description="Helical" evidence="4">
    <location>
        <begin position="46"/>
        <end position="63"/>
    </location>
</feature>
<feature type="transmembrane region" description="Helical" evidence="4">
    <location>
        <begin position="98"/>
        <end position="116"/>
    </location>
</feature>
<dbReference type="GO" id="GO:0048038">
    <property type="term" value="F:quinone binding"/>
    <property type="evidence" value="ECO:0007669"/>
    <property type="project" value="InterPro"/>
</dbReference>
<dbReference type="NCBIfam" id="TIGR03074">
    <property type="entry name" value="PQQ_membr_DH"/>
    <property type="match status" value="1"/>
</dbReference>
<evidence type="ECO:0000256" key="1">
    <source>
        <dbReference type="ARBA" id="ARBA00001931"/>
    </source>
</evidence>
<dbReference type="AlphaFoldDB" id="A0A328ZTI3"/>
<feature type="transmembrane region" description="Helical" evidence="4">
    <location>
        <begin position="70"/>
        <end position="86"/>
    </location>
</feature>
<dbReference type="InterPro" id="IPR017511">
    <property type="entry name" value="PQQ_mDH"/>
</dbReference>
<dbReference type="InterPro" id="IPR018391">
    <property type="entry name" value="PQQ_b-propeller_rpt"/>
</dbReference>
<keyword evidence="7" id="KW-1185">Reference proteome</keyword>
<dbReference type="GO" id="GO:0016614">
    <property type="term" value="F:oxidoreductase activity, acting on CH-OH group of donors"/>
    <property type="evidence" value="ECO:0007669"/>
    <property type="project" value="InterPro"/>
</dbReference>
<feature type="transmembrane region" description="Helical" evidence="4">
    <location>
        <begin position="128"/>
        <end position="149"/>
    </location>
</feature>
<dbReference type="InterPro" id="IPR002372">
    <property type="entry name" value="PQQ_rpt_dom"/>
</dbReference>
<sequence length="821" mass="86589">MEPRNPPPSLSLPARLWLTLLGLALLAAGAFFLYYGVQLARLGGSLYFVAAGVPLALSGIQILRARASGGLIFAVAFAATVAWALWDAGLEFWPQVSRLLLPTGVAMLVALSYPLMRRAGGQAPRRGPPFALAGLLAVATAGIVLGMFVPHPTVAARAASGAPAAPAAPAAAATPEAANWEHYGNTPGGSRFVALDQINRANVDTLQVAWTYRTGDVPESPGGNGAEDQLTPLQVGDRVFLCTPHNNVIALDAATGREVWKTEINAKQKKWMRCRGLAYFDATRPIAQPTVAGATPVKAPAVPPGAPCQQRILMNTIEAELIALDAGTGAFCPDFGSHGRVDLKKDIGKGVDKGQYSLTSAPTLAGTTIVVGGRVADNVSTDMPGGVLRGFDVVTGELRWAFDPGAPETTLLPLAGRTYTRSTPNVWAPMSYDPASNTVFLPVGSAAIDLWGVKHTALDRKYGASLLALDATTGREKWVYQTVHNDLWDYDVPMQPTFVDFPREGGGTTPALVFGTKAGQLFVLDRQTGQPLTQVEERPVPAGNIPGETYAPTQPFSVGMPQIGASDLVESDMWGATPFDQLLCRIKFKSMRYTGLFTPPGTDPSLNLPGSLGGMNWGGLSVDPATQTLFVNDMRVGLEVQLMPQAPKAGGAKNDGGEAANIASAVPLEGTPYAINAKLRFMSALDIPCQKPPFGTLTAVDLRTRQIAWQVPVGTVQDTGPMGIKMRLPIPVGMPTIGGTLATQGGLVFIAATQDYYLRAYDSRTGEEAWKARLPVGSQGTPISYKAPGTGKQYVVVSAGGARNSPDRGDYVIAYSLPAQP</sequence>
<dbReference type="CDD" id="cd10280">
    <property type="entry name" value="PQQ_mGDH"/>
    <property type="match status" value="1"/>
</dbReference>
<dbReference type="Proteomes" id="UP000248856">
    <property type="component" value="Unassembled WGS sequence"/>
</dbReference>
<comment type="caution">
    <text evidence="6">The sequence shown here is derived from an EMBL/GenBank/DDBJ whole genome shotgun (WGS) entry which is preliminary data.</text>
</comment>
<keyword evidence="4" id="KW-0472">Membrane</keyword>
<dbReference type="PANTHER" id="PTHR32303">
    <property type="entry name" value="QUINOPROTEIN ALCOHOL DEHYDROGENASE (CYTOCHROME C)"/>
    <property type="match status" value="1"/>
</dbReference>
<evidence type="ECO:0000259" key="5">
    <source>
        <dbReference type="Pfam" id="PF01011"/>
    </source>
</evidence>
<evidence type="ECO:0000256" key="2">
    <source>
        <dbReference type="ARBA" id="ARBA00008156"/>
    </source>
</evidence>
<name>A0A328ZTI3_9BURK</name>
<dbReference type="OrthoDB" id="9794322at2"/>
<comment type="cofactor">
    <cofactor evidence="1">
        <name>pyrroloquinoline quinone</name>
        <dbReference type="ChEBI" id="CHEBI:58442"/>
    </cofactor>
</comment>
<proteinExistence type="inferred from homology"/>
<dbReference type="GO" id="GO:0016020">
    <property type="term" value="C:membrane"/>
    <property type="evidence" value="ECO:0007669"/>
    <property type="project" value="InterPro"/>
</dbReference>
<protein>
    <submittedName>
        <fullName evidence="6">Quinate dehydrogenase (Quinone)</fullName>
    </submittedName>
</protein>
<dbReference type="PANTHER" id="PTHR32303:SF4">
    <property type="entry name" value="QUINOPROTEIN GLUCOSE DEHYDROGENASE"/>
    <property type="match status" value="1"/>
</dbReference>
<dbReference type="Gene3D" id="2.140.10.10">
    <property type="entry name" value="Quinoprotein alcohol dehydrogenase-like superfamily"/>
    <property type="match status" value="1"/>
</dbReference>
<dbReference type="InterPro" id="IPR011047">
    <property type="entry name" value="Quinoprotein_ADH-like_sf"/>
</dbReference>
<dbReference type="EMBL" id="QLTA01000004">
    <property type="protein sequence ID" value="RAR85596.1"/>
    <property type="molecule type" value="Genomic_DNA"/>
</dbReference>
<keyword evidence="4" id="KW-0812">Transmembrane</keyword>
<gene>
    <name evidence="6" type="ORF">AX018_100449</name>
</gene>
<comment type="similarity">
    <text evidence="2">Belongs to the bacterial PQQ dehydrogenase family.</text>
</comment>
<dbReference type="SMART" id="SM00564">
    <property type="entry name" value="PQQ"/>
    <property type="match status" value="6"/>
</dbReference>
<organism evidence="6 7">
    <name type="scientific">Paracidovorax anthurii</name>
    <dbReference type="NCBI Taxonomy" id="78229"/>
    <lineage>
        <taxon>Bacteria</taxon>
        <taxon>Pseudomonadati</taxon>
        <taxon>Pseudomonadota</taxon>
        <taxon>Betaproteobacteria</taxon>
        <taxon>Burkholderiales</taxon>
        <taxon>Comamonadaceae</taxon>
        <taxon>Paracidovorax</taxon>
    </lineage>
</organism>
<feature type="domain" description="Pyrrolo-quinoline quinone repeat" evidence="5">
    <location>
        <begin position="180"/>
        <end position="795"/>
    </location>
</feature>
<dbReference type="Pfam" id="PF01011">
    <property type="entry name" value="PQQ"/>
    <property type="match status" value="1"/>
</dbReference>
<reference evidence="6 7" key="1">
    <citation type="submission" date="2018-06" db="EMBL/GenBank/DDBJ databases">
        <title>Genomic Encyclopedia of Archaeal and Bacterial Type Strains, Phase II (KMG-II): from individual species to whole genera.</title>
        <authorList>
            <person name="Goeker M."/>
        </authorList>
    </citation>
    <scope>NUCLEOTIDE SEQUENCE [LARGE SCALE GENOMIC DNA]</scope>
    <source>
        <strain evidence="6 7">CFPB 3232</strain>
    </source>
</reference>
<dbReference type="SUPFAM" id="SSF50998">
    <property type="entry name" value="Quinoprotein alcohol dehydrogenase-like"/>
    <property type="match status" value="1"/>
</dbReference>
<feature type="transmembrane region" description="Helical" evidence="4">
    <location>
        <begin position="12"/>
        <end position="34"/>
    </location>
</feature>
<evidence type="ECO:0000313" key="6">
    <source>
        <dbReference type="EMBL" id="RAR85596.1"/>
    </source>
</evidence>
<evidence type="ECO:0000313" key="7">
    <source>
        <dbReference type="Proteomes" id="UP000248856"/>
    </source>
</evidence>